<dbReference type="GO" id="GO:0005789">
    <property type="term" value="C:endoplasmic reticulum membrane"/>
    <property type="evidence" value="ECO:0007669"/>
    <property type="project" value="UniProtKB-SubCell"/>
</dbReference>
<dbReference type="Proteomes" id="UP000694867">
    <property type="component" value="Unplaced"/>
</dbReference>
<organism evidence="17 18">
    <name type="scientific">Galendromus occidentalis</name>
    <name type="common">western predatory mite</name>
    <dbReference type="NCBI Taxonomy" id="34638"/>
    <lineage>
        <taxon>Eukaryota</taxon>
        <taxon>Metazoa</taxon>
        <taxon>Ecdysozoa</taxon>
        <taxon>Arthropoda</taxon>
        <taxon>Chelicerata</taxon>
        <taxon>Arachnida</taxon>
        <taxon>Acari</taxon>
        <taxon>Parasitiformes</taxon>
        <taxon>Mesostigmata</taxon>
        <taxon>Gamasina</taxon>
        <taxon>Phytoseioidea</taxon>
        <taxon>Phytoseiidae</taxon>
        <taxon>Typhlodrominae</taxon>
        <taxon>Galendromus</taxon>
    </lineage>
</organism>
<evidence type="ECO:0000256" key="11">
    <source>
        <dbReference type="ARBA" id="ARBA00023065"/>
    </source>
</evidence>
<feature type="chain" id="PRO_5042479425" description="Store-operated calcium entry-associated regulatory factor" evidence="16">
    <location>
        <begin position="21"/>
        <end position="286"/>
    </location>
</feature>
<keyword evidence="6 15" id="KW-0812">Transmembrane</keyword>
<evidence type="ECO:0000256" key="9">
    <source>
        <dbReference type="ARBA" id="ARBA00022837"/>
    </source>
</evidence>
<dbReference type="InterPro" id="IPR009567">
    <property type="entry name" value="SARAF"/>
</dbReference>
<feature type="region of interest" description="Disordered" evidence="14">
    <location>
        <begin position="160"/>
        <end position="193"/>
    </location>
</feature>
<sequence>MRRTMHQVLGALLLVTCVDGLGKIREKDLTVITLHHGKYTAARRTSPVPQLSCLSNCKHAPQTVQCKATGWDGEKLHWKCDAMLPEGVQFGSADVNCEGYDYPDDPYVTIGSCGLTYTLTGQSSGKGHAGESSEGKMPLILIGIVFCVLLVLWCGSDSRNPGDRRRPSNDDDSNQRRGFYGGSGGFGDNTTPGFRPDYYSSGGGCGGNQQPAGNAGGFWSGLATGGLAGYMFGRNNNAYGYGGGNYDYVRNRGYSSGLFSDSGASSSGASTSQTRSASAFASTSRR</sequence>
<evidence type="ECO:0000256" key="6">
    <source>
        <dbReference type="ARBA" id="ARBA00022692"/>
    </source>
</evidence>
<keyword evidence="4" id="KW-0813">Transport</keyword>
<comment type="similarity">
    <text evidence="2">Belongs to the SARAF family.</text>
</comment>
<protein>
    <recommendedName>
        <fullName evidence="3">Store-operated calcium entry-associated regulatory factor</fullName>
    </recommendedName>
    <alternativeName>
        <fullName evidence="13">Transmembrane protein 66</fullName>
    </alternativeName>
</protein>
<evidence type="ECO:0000256" key="2">
    <source>
        <dbReference type="ARBA" id="ARBA00006833"/>
    </source>
</evidence>
<evidence type="ECO:0000256" key="8">
    <source>
        <dbReference type="ARBA" id="ARBA00022824"/>
    </source>
</evidence>
<evidence type="ECO:0000313" key="17">
    <source>
        <dbReference type="Proteomes" id="UP000694867"/>
    </source>
</evidence>
<dbReference type="GeneID" id="100899786"/>
<keyword evidence="11" id="KW-0406">Ion transport</keyword>
<evidence type="ECO:0000256" key="16">
    <source>
        <dbReference type="SAM" id="SignalP"/>
    </source>
</evidence>
<evidence type="ECO:0000313" key="18">
    <source>
        <dbReference type="RefSeq" id="XP_003741566.1"/>
    </source>
</evidence>
<evidence type="ECO:0000256" key="5">
    <source>
        <dbReference type="ARBA" id="ARBA00022568"/>
    </source>
</evidence>
<gene>
    <name evidence="18" type="primary">LOC100899786</name>
</gene>
<keyword evidence="10 15" id="KW-1133">Transmembrane helix</keyword>
<evidence type="ECO:0000256" key="3">
    <source>
        <dbReference type="ARBA" id="ARBA00016584"/>
    </source>
</evidence>
<dbReference type="KEGG" id="goe:100899786"/>
<keyword evidence="8" id="KW-0256">Endoplasmic reticulum</keyword>
<dbReference type="GO" id="GO:2001256">
    <property type="term" value="P:regulation of store-operated calcium entry"/>
    <property type="evidence" value="ECO:0007669"/>
    <property type="project" value="InterPro"/>
</dbReference>
<keyword evidence="12 15" id="KW-0472">Membrane</keyword>
<evidence type="ECO:0000256" key="1">
    <source>
        <dbReference type="ARBA" id="ARBA00004115"/>
    </source>
</evidence>
<keyword evidence="17" id="KW-1185">Reference proteome</keyword>
<dbReference type="GO" id="GO:0006816">
    <property type="term" value="P:calcium ion transport"/>
    <property type="evidence" value="ECO:0007669"/>
    <property type="project" value="UniProtKB-KW"/>
</dbReference>
<keyword evidence="5" id="KW-0109">Calcium transport</keyword>
<evidence type="ECO:0000256" key="15">
    <source>
        <dbReference type="SAM" id="Phobius"/>
    </source>
</evidence>
<feature type="region of interest" description="Disordered" evidence="14">
    <location>
        <begin position="260"/>
        <end position="286"/>
    </location>
</feature>
<keyword evidence="9" id="KW-0106">Calcium</keyword>
<comment type="subcellular location">
    <subcellularLocation>
        <location evidence="1">Endoplasmic reticulum membrane</location>
        <topology evidence="1">Single-pass type I membrane protein</topology>
    </subcellularLocation>
</comment>
<proteinExistence type="inferred from homology"/>
<evidence type="ECO:0000256" key="12">
    <source>
        <dbReference type="ARBA" id="ARBA00023136"/>
    </source>
</evidence>
<evidence type="ECO:0000256" key="10">
    <source>
        <dbReference type="ARBA" id="ARBA00022989"/>
    </source>
</evidence>
<reference evidence="18" key="1">
    <citation type="submission" date="2025-08" db="UniProtKB">
        <authorList>
            <consortium name="RefSeq"/>
        </authorList>
    </citation>
    <scope>IDENTIFICATION</scope>
</reference>
<feature type="compositionally biased region" description="Basic and acidic residues" evidence="14">
    <location>
        <begin position="160"/>
        <end position="175"/>
    </location>
</feature>
<evidence type="ECO:0000256" key="13">
    <source>
        <dbReference type="ARBA" id="ARBA00031116"/>
    </source>
</evidence>
<dbReference type="PANTHER" id="PTHR15929">
    <property type="entry name" value="STORE-OPERATED CALCIUM ENTRY-ASSOCIATED REGULATORY FACTOR"/>
    <property type="match status" value="1"/>
</dbReference>
<feature type="signal peptide" evidence="16">
    <location>
        <begin position="1"/>
        <end position="20"/>
    </location>
</feature>
<dbReference type="PANTHER" id="PTHR15929:SF0">
    <property type="entry name" value="STORE-OPERATED CALCIUM ENTRY-ASSOCIATED REGULATORY FACTOR"/>
    <property type="match status" value="1"/>
</dbReference>
<keyword evidence="7 16" id="KW-0732">Signal</keyword>
<evidence type="ECO:0000256" key="4">
    <source>
        <dbReference type="ARBA" id="ARBA00022448"/>
    </source>
</evidence>
<dbReference type="Pfam" id="PF06682">
    <property type="entry name" value="SARAF"/>
    <property type="match status" value="1"/>
</dbReference>
<evidence type="ECO:0000256" key="14">
    <source>
        <dbReference type="SAM" id="MobiDB-lite"/>
    </source>
</evidence>
<feature type="transmembrane region" description="Helical" evidence="15">
    <location>
        <begin position="137"/>
        <end position="156"/>
    </location>
</feature>
<name>A0AAJ6VX03_9ACAR</name>
<dbReference type="AlphaFoldDB" id="A0AAJ6VX03"/>
<dbReference type="RefSeq" id="XP_003741566.1">
    <property type="nucleotide sequence ID" value="XM_003741518.2"/>
</dbReference>
<accession>A0AAJ6VX03</accession>
<evidence type="ECO:0000256" key="7">
    <source>
        <dbReference type="ARBA" id="ARBA00022729"/>
    </source>
</evidence>